<organism evidence="2 3">
    <name type="scientific">Morus notabilis</name>
    <dbReference type="NCBI Taxonomy" id="981085"/>
    <lineage>
        <taxon>Eukaryota</taxon>
        <taxon>Viridiplantae</taxon>
        <taxon>Streptophyta</taxon>
        <taxon>Embryophyta</taxon>
        <taxon>Tracheophyta</taxon>
        <taxon>Spermatophyta</taxon>
        <taxon>Magnoliopsida</taxon>
        <taxon>eudicotyledons</taxon>
        <taxon>Gunneridae</taxon>
        <taxon>Pentapetalae</taxon>
        <taxon>rosids</taxon>
        <taxon>fabids</taxon>
        <taxon>Rosales</taxon>
        <taxon>Moraceae</taxon>
        <taxon>Moreae</taxon>
        <taxon>Morus</taxon>
    </lineage>
</organism>
<proteinExistence type="predicted"/>
<evidence type="ECO:0000256" key="1">
    <source>
        <dbReference type="SAM" id="MobiDB-lite"/>
    </source>
</evidence>
<evidence type="ECO:0000313" key="3">
    <source>
        <dbReference type="Proteomes" id="UP000030645"/>
    </source>
</evidence>
<protein>
    <submittedName>
        <fullName evidence="2">Uncharacterized protein</fullName>
    </submittedName>
</protein>
<evidence type="ECO:0000313" key="2">
    <source>
        <dbReference type="EMBL" id="EXC14222.1"/>
    </source>
</evidence>
<dbReference type="EMBL" id="KE345760">
    <property type="protein sequence ID" value="EXC14222.1"/>
    <property type="molecule type" value="Genomic_DNA"/>
</dbReference>
<reference evidence="3" key="1">
    <citation type="submission" date="2013-01" db="EMBL/GenBank/DDBJ databases">
        <title>Draft Genome Sequence of a Mulberry Tree, Morus notabilis C.K. Schneid.</title>
        <authorList>
            <person name="He N."/>
            <person name="Zhao S."/>
        </authorList>
    </citation>
    <scope>NUCLEOTIDE SEQUENCE</scope>
</reference>
<sequence length="87" mass="9421">MDSLSDDNGGGGMEEVGHGDDLLQSTMLLDDTEMVEDAFETQMVDLASETQVTDFRGETQEADICGETQSGERAPEKVDKTAVEMTE</sequence>
<accession>W9RWB5</accession>
<name>W9RWB5_9ROSA</name>
<feature type="region of interest" description="Disordered" evidence="1">
    <location>
        <begin position="1"/>
        <end position="20"/>
    </location>
</feature>
<dbReference type="Proteomes" id="UP000030645">
    <property type="component" value="Unassembled WGS sequence"/>
</dbReference>
<dbReference type="AlphaFoldDB" id="W9RWB5"/>
<keyword evidence="3" id="KW-1185">Reference proteome</keyword>
<gene>
    <name evidence="2" type="ORF">L484_021719</name>
</gene>